<dbReference type="AlphaFoldDB" id="A0A952FLK8"/>
<proteinExistence type="inferred from homology"/>
<comment type="caution">
    <text evidence="4">The sequence shown here is derived from an EMBL/GenBank/DDBJ whole genome shotgun (WGS) entry which is preliminary data.</text>
</comment>
<evidence type="ECO:0000313" key="5">
    <source>
        <dbReference type="Proteomes" id="UP000700706"/>
    </source>
</evidence>
<comment type="pathway">
    <text evidence="1">Bacterial outer membrane biogenesis; LPS O-antigen biosynthesis.</text>
</comment>
<dbReference type="Proteomes" id="UP000700706">
    <property type="component" value="Unassembled WGS sequence"/>
</dbReference>
<dbReference type="SUPFAM" id="SSF51735">
    <property type="entry name" value="NAD(P)-binding Rossmann-fold domains"/>
    <property type="match status" value="1"/>
</dbReference>
<comment type="similarity">
    <text evidence="2">Belongs to the NAD(P)-dependent epimerase/dehydratase family.</text>
</comment>
<name>A0A952FLK8_9PROT</name>
<reference evidence="4" key="1">
    <citation type="submission" date="2020-06" db="EMBL/GenBank/DDBJ databases">
        <title>Stable isotope informed genome-resolved metagenomics uncovers potential trophic interactions in rhizosphere soil.</title>
        <authorList>
            <person name="Starr E.P."/>
            <person name="Shi S."/>
            <person name="Blazewicz S.J."/>
            <person name="Koch B.J."/>
            <person name="Probst A.J."/>
            <person name="Hungate B.A."/>
            <person name="Pett-Ridge J."/>
            <person name="Firestone M.K."/>
            <person name="Banfield J.F."/>
        </authorList>
    </citation>
    <scope>NUCLEOTIDE SEQUENCE</scope>
    <source>
        <strain evidence="4">YM_69_17</strain>
    </source>
</reference>
<sequence>MRILITGAAGFIGSQITRRLARDGHEIMAIDNLSFGRESSLPEEAVFKRLNLGTCSSTELLDVVETFQPDGAVHFAAIHFIPYCMSHPDETFATNVRGTELVLRALERTPARKVVFASTMDVYPALDRVHRESDQAAPVNAYGLSKLLGEDLLAYATRTNERLSGVALRFANAFGPGETNPHLIPDALKRMRDRSQPEIRMGYMGATRDFIHVADIADAAIAALFQDTGRYEVFNVASSVPTPVRDVVETIRRLVGDPRPVVEDQKQFRKFDRPSLSADTSKIRAALGWAPKWSLEEGLRDLVQRTFASEPRSLVGKVA</sequence>
<gene>
    <name evidence="4" type="ORF">JF625_09715</name>
</gene>
<accession>A0A952FLK8</accession>
<feature type="domain" description="NAD-dependent epimerase/dehydratase" evidence="3">
    <location>
        <begin position="3"/>
        <end position="237"/>
    </location>
</feature>
<dbReference type="PRINTS" id="PR01713">
    <property type="entry name" value="NUCEPIMERASE"/>
</dbReference>
<organism evidence="4 5">
    <name type="scientific">Inquilinus limosus</name>
    <dbReference type="NCBI Taxonomy" id="171674"/>
    <lineage>
        <taxon>Bacteria</taxon>
        <taxon>Pseudomonadati</taxon>
        <taxon>Pseudomonadota</taxon>
        <taxon>Alphaproteobacteria</taxon>
        <taxon>Rhodospirillales</taxon>
        <taxon>Rhodospirillaceae</taxon>
        <taxon>Inquilinus</taxon>
    </lineage>
</organism>
<evidence type="ECO:0000313" key="4">
    <source>
        <dbReference type="EMBL" id="MBW8725415.1"/>
    </source>
</evidence>
<dbReference type="InterPro" id="IPR001509">
    <property type="entry name" value="Epimerase_deHydtase"/>
</dbReference>
<dbReference type="InterPro" id="IPR036291">
    <property type="entry name" value="NAD(P)-bd_dom_sf"/>
</dbReference>
<evidence type="ECO:0000256" key="1">
    <source>
        <dbReference type="ARBA" id="ARBA00005125"/>
    </source>
</evidence>
<dbReference type="PANTHER" id="PTHR43000">
    <property type="entry name" value="DTDP-D-GLUCOSE 4,6-DEHYDRATASE-RELATED"/>
    <property type="match status" value="1"/>
</dbReference>
<protein>
    <submittedName>
        <fullName evidence="4">NAD(P)-dependent oxidoreductase</fullName>
    </submittedName>
</protein>
<dbReference type="EMBL" id="JAEKLZ010000170">
    <property type="protein sequence ID" value="MBW8725415.1"/>
    <property type="molecule type" value="Genomic_DNA"/>
</dbReference>
<evidence type="ECO:0000259" key="3">
    <source>
        <dbReference type="Pfam" id="PF01370"/>
    </source>
</evidence>
<evidence type="ECO:0000256" key="2">
    <source>
        <dbReference type="ARBA" id="ARBA00007637"/>
    </source>
</evidence>
<dbReference type="Gene3D" id="3.40.50.720">
    <property type="entry name" value="NAD(P)-binding Rossmann-like Domain"/>
    <property type="match status" value="1"/>
</dbReference>
<dbReference type="Pfam" id="PF01370">
    <property type="entry name" value="Epimerase"/>
    <property type="match status" value="1"/>
</dbReference>